<gene>
    <name evidence="2" type="ORF">GCM10007053_12880</name>
</gene>
<accession>A0A918XGJ5</accession>
<keyword evidence="3" id="KW-1185">Reference proteome</keyword>
<dbReference type="Gene3D" id="3.60.130.10">
    <property type="entry name" value="Clavaminate synthase-like"/>
    <property type="match status" value="1"/>
</dbReference>
<reference evidence="2" key="1">
    <citation type="journal article" date="2014" name="Int. J. Syst. Evol. Microbiol.">
        <title>Complete genome sequence of Corynebacterium casei LMG S-19264T (=DSM 44701T), isolated from a smear-ripened cheese.</title>
        <authorList>
            <consortium name="US DOE Joint Genome Institute (JGI-PGF)"/>
            <person name="Walter F."/>
            <person name="Albersmeier A."/>
            <person name="Kalinowski J."/>
            <person name="Ruckert C."/>
        </authorList>
    </citation>
    <scope>NUCLEOTIDE SEQUENCE</scope>
    <source>
        <strain evidence="2">KCTC 23430</strain>
    </source>
</reference>
<sequence>MNWSPQESQSLLGYLHGRVIDSEFTGQFIREPGSVTIWDGLRTEHYAMNDCAG</sequence>
<comment type="caution">
    <text evidence="2">The sequence shown here is derived from an EMBL/GenBank/DDBJ whole genome shotgun (WGS) entry which is preliminary data.</text>
</comment>
<dbReference type="GO" id="GO:0016706">
    <property type="term" value="F:2-oxoglutarate-dependent dioxygenase activity"/>
    <property type="evidence" value="ECO:0007669"/>
    <property type="project" value="UniProtKB-ARBA"/>
</dbReference>
<protein>
    <recommendedName>
        <fullName evidence="4">TauD/TfdA-like domain-containing protein</fullName>
    </recommendedName>
</protein>
<dbReference type="RefSeq" id="WP_189476383.1">
    <property type="nucleotide sequence ID" value="NZ_BMYM01000001.1"/>
</dbReference>
<dbReference type="EMBL" id="BMYM01000001">
    <property type="protein sequence ID" value="GHD30758.1"/>
    <property type="molecule type" value="Genomic_DNA"/>
</dbReference>
<dbReference type="SUPFAM" id="SSF51197">
    <property type="entry name" value="Clavaminate synthase-like"/>
    <property type="match status" value="1"/>
</dbReference>
<name>A0A918XGJ5_9GAMM</name>
<proteinExistence type="predicted"/>
<evidence type="ECO:0000256" key="1">
    <source>
        <dbReference type="ARBA" id="ARBA00023002"/>
    </source>
</evidence>
<dbReference type="AlphaFoldDB" id="A0A918XGJ5"/>
<dbReference type="Proteomes" id="UP000644693">
    <property type="component" value="Unassembled WGS sequence"/>
</dbReference>
<keyword evidence="1" id="KW-0560">Oxidoreductase</keyword>
<reference evidence="2" key="2">
    <citation type="submission" date="2020-09" db="EMBL/GenBank/DDBJ databases">
        <authorList>
            <person name="Sun Q."/>
            <person name="Kim S."/>
        </authorList>
    </citation>
    <scope>NUCLEOTIDE SEQUENCE</scope>
    <source>
        <strain evidence="2">KCTC 23430</strain>
    </source>
</reference>
<evidence type="ECO:0008006" key="4">
    <source>
        <dbReference type="Google" id="ProtNLM"/>
    </source>
</evidence>
<dbReference type="InterPro" id="IPR042098">
    <property type="entry name" value="TauD-like_sf"/>
</dbReference>
<organism evidence="2 3">
    <name type="scientific">Parahalioglobus pacificus</name>
    <dbReference type="NCBI Taxonomy" id="930806"/>
    <lineage>
        <taxon>Bacteria</taxon>
        <taxon>Pseudomonadati</taxon>
        <taxon>Pseudomonadota</taxon>
        <taxon>Gammaproteobacteria</taxon>
        <taxon>Cellvibrionales</taxon>
        <taxon>Halieaceae</taxon>
        <taxon>Parahalioglobus</taxon>
    </lineage>
</organism>
<evidence type="ECO:0000313" key="2">
    <source>
        <dbReference type="EMBL" id="GHD30758.1"/>
    </source>
</evidence>
<evidence type="ECO:0000313" key="3">
    <source>
        <dbReference type="Proteomes" id="UP000644693"/>
    </source>
</evidence>